<dbReference type="Gene3D" id="3.40.630.30">
    <property type="match status" value="1"/>
</dbReference>
<dbReference type="PANTHER" id="PTHR43072">
    <property type="entry name" value="N-ACETYLTRANSFERASE"/>
    <property type="match status" value="1"/>
</dbReference>
<sequence length="169" mass="18451">MLEVRTAVPGDAQALLALRNHYIAHSFASFDEQPLSLEAVERWMEGYAPAGPHRLWVAVQGDALRGYACSQRYRDHPAFARTIETSIYVAPEGAGQGVGSALYTRLFESIQGQGLHTAVVGIALPNAASVALHRRFGFEEVGVFREYAFKSGRALSSLWMQRCLGAARG</sequence>
<evidence type="ECO:0000256" key="1">
    <source>
        <dbReference type="ARBA" id="ARBA00022679"/>
    </source>
</evidence>
<reference evidence="4 5" key="1">
    <citation type="submission" date="2020-08" db="EMBL/GenBank/DDBJ databases">
        <title>Genomic Encyclopedia of Type Strains, Phase IV (KMG-IV): sequencing the most valuable type-strain genomes for metagenomic binning, comparative biology and taxonomic classification.</title>
        <authorList>
            <person name="Goeker M."/>
        </authorList>
    </citation>
    <scope>NUCLEOTIDE SEQUENCE [LARGE SCALE GENOMIC DNA]</scope>
    <source>
        <strain evidence="4 5">DSM 23958</strain>
    </source>
</reference>
<evidence type="ECO:0000259" key="3">
    <source>
        <dbReference type="PROSITE" id="PS51186"/>
    </source>
</evidence>
<evidence type="ECO:0000256" key="2">
    <source>
        <dbReference type="ARBA" id="ARBA00023315"/>
    </source>
</evidence>
<proteinExistence type="predicted"/>
<dbReference type="RefSeq" id="WP_138856961.1">
    <property type="nucleotide sequence ID" value="NZ_CP040709.1"/>
</dbReference>
<name>A0A840RZ38_9BURK</name>
<dbReference type="GO" id="GO:0102971">
    <property type="term" value="F:phosphinothricin N-acetyltransferase activity"/>
    <property type="evidence" value="ECO:0007669"/>
    <property type="project" value="UniProtKB-EC"/>
</dbReference>
<dbReference type="CDD" id="cd04301">
    <property type="entry name" value="NAT_SF"/>
    <property type="match status" value="1"/>
</dbReference>
<dbReference type="PROSITE" id="PS51186">
    <property type="entry name" value="GNAT"/>
    <property type="match status" value="1"/>
</dbReference>
<dbReference type="PANTHER" id="PTHR43072:SF23">
    <property type="entry name" value="UPF0039 PROTEIN C11D3.02C"/>
    <property type="match status" value="1"/>
</dbReference>
<keyword evidence="2 4" id="KW-0012">Acyltransferase</keyword>
<dbReference type="InterPro" id="IPR016181">
    <property type="entry name" value="Acyl_CoA_acyltransferase"/>
</dbReference>
<keyword evidence="5" id="KW-1185">Reference proteome</keyword>
<feature type="domain" description="N-acetyltransferase" evidence="3">
    <location>
        <begin position="2"/>
        <end position="165"/>
    </location>
</feature>
<dbReference type="EMBL" id="JACHHO010000001">
    <property type="protein sequence ID" value="MBB5204037.1"/>
    <property type="molecule type" value="Genomic_DNA"/>
</dbReference>
<evidence type="ECO:0000313" key="4">
    <source>
        <dbReference type="EMBL" id="MBB5204037.1"/>
    </source>
</evidence>
<protein>
    <submittedName>
        <fullName evidence="4">Phosphinothricin acetyltransferase</fullName>
        <ecNumber evidence="4">2.3.1.183</ecNumber>
    </submittedName>
</protein>
<accession>A0A840RZ38</accession>
<organism evidence="4 5">
    <name type="scientific">Inhella inkyongensis</name>
    <dbReference type="NCBI Taxonomy" id="392593"/>
    <lineage>
        <taxon>Bacteria</taxon>
        <taxon>Pseudomonadati</taxon>
        <taxon>Pseudomonadota</taxon>
        <taxon>Betaproteobacteria</taxon>
        <taxon>Burkholderiales</taxon>
        <taxon>Sphaerotilaceae</taxon>
        <taxon>Inhella</taxon>
    </lineage>
</organism>
<dbReference type="OrthoDB" id="5459937at2"/>
<dbReference type="SUPFAM" id="SSF55729">
    <property type="entry name" value="Acyl-CoA N-acyltransferases (Nat)"/>
    <property type="match status" value="1"/>
</dbReference>
<dbReference type="AlphaFoldDB" id="A0A840RZ38"/>
<evidence type="ECO:0000313" key="5">
    <source>
        <dbReference type="Proteomes" id="UP000554837"/>
    </source>
</evidence>
<gene>
    <name evidence="4" type="ORF">HNQ51_001330</name>
</gene>
<keyword evidence="1 4" id="KW-0808">Transferase</keyword>
<dbReference type="Proteomes" id="UP000554837">
    <property type="component" value="Unassembled WGS sequence"/>
</dbReference>
<dbReference type="InterPro" id="IPR000182">
    <property type="entry name" value="GNAT_dom"/>
</dbReference>
<dbReference type="EC" id="2.3.1.183" evidence="4"/>
<dbReference type="Pfam" id="PF13420">
    <property type="entry name" value="Acetyltransf_4"/>
    <property type="match status" value="1"/>
</dbReference>
<comment type="caution">
    <text evidence="4">The sequence shown here is derived from an EMBL/GenBank/DDBJ whole genome shotgun (WGS) entry which is preliminary data.</text>
</comment>